<evidence type="ECO:0000259" key="1">
    <source>
        <dbReference type="Pfam" id="PF01266"/>
    </source>
</evidence>
<reference evidence="2 3" key="1">
    <citation type="journal article" date="2018" name="Mol. Biol. Evol.">
        <title>Analysis of the draft genome of the red seaweed Gracilariopsis chorda provides insights into genome size evolution in Rhodophyta.</title>
        <authorList>
            <person name="Lee J."/>
            <person name="Yang E.C."/>
            <person name="Graf L."/>
            <person name="Yang J.H."/>
            <person name="Qiu H."/>
            <person name="Zel Zion U."/>
            <person name="Chan C.X."/>
            <person name="Stephens T.G."/>
            <person name="Weber A.P.M."/>
            <person name="Boo G.H."/>
            <person name="Boo S.M."/>
            <person name="Kim K.M."/>
            <person name="Shin Y."/>
            <person name="Jung M."/>
            <person name="Lee S.J."/>
            <person name="Yim H.S."/>
            <person name="Lee J.H."/>
            <person name="Bhattacharya D."/>
            <person name="Yoon H.S."/>
        </authorList>
    </citation>
    <scope>NUCLEOTIDE SEQUENCE [LARGE SCALE GENOMIC DNA]</scope>
    <source>
        <strain evidence="2 3">SKKU-2015</strain>
        <tissue evidence="2">Whole body</tissue>
    </source>
</reference>
<dbReference type="InterPro" id="IPR006076">
    <property type="entry name" value="FAD-dep_OxRdtase"/>
</dbReference>
<dbReference type="Pfam" id="PF01266">
    <property type="entry name" value="DAO"/>
    <property type="match status" value="1"/>
</dbReference>
<dbReference type="STRING" id="448386.A0A2V3IQY7"/>
<dbReference type="Gene3D" id="3.30.9.10">
    <property type="entry name" value="D-Amino Acid Oxidase, subunit A, domain 2"/>
    <property type="match status" value="1"/>
</dbReference>
<dbReference type="AlphaFoldDB" id="A0A2V3IQY7"/>
<evidence type="ECO:0000313" key="3">
    <source>
        <dbReference type="Proteomes" id="UP000247409"/>
    </source>
</evidence>
<proteinExistence type="predicted"/>
<gene>
    <name evidence="2" type="ORF">BWQ96_05682</name>
</gene>
<feature type="domain" description="FAD dependent oxidoreductase" evidence="1">
    <location>
        <begin position="65"/>
        <end position="431"/>
    </location>
</feature>
<dbReference type="PANTHER" id="PTHR13847">
    <property type="entry name" value="SARCOSINE DEHYDROGENASE-RELATED"/>
    <property type="match status" value="1"/>
</dbReference>
<dbReference type="EMBL" id="NBIV01000088">
    <property type="protein sequence ID" value="PXF44504.1"/>
    <property type="molecule type" value="Genomic_DNA"/>
</dbReference>
<keyword evidence="3" id="KW-1185">Reference proteome</keyword>
<evidence type="ECO:0000313" key="2">
    <source>
        <dbReference type="EMBL" id="PXF44504.1"/>
    </source>
</evidence>
<organism evidence="2 3">
    <name type="scientific">Gracilariopsis chorda</name>
    <dbReference type="NCBI Taxonomy" id="448386"/>
    <lineage>
        <taxon>Eukaryota</taxon>
        <taxon>Rhodophyta</taxon>
        <taxon>Florideophyceae</taxon>
        <taxon>Rhodymeniophycidae</taxon>
        <taxon>Gracilariales</taxon>
        <taxon>Gracilariaceae</taxon>
        <taxon>Gracilariopsis</taxon>
    </lineage>
</organism>
<comment type="caution">
    <text evidence="2">The sequence shown here is derived from an EMBL/GenBank/DDBJ whole genome shotgun (WGS) entry which is preliminary data.</text>
</comment>
<dbReference type="GO" id="GO:0005737">
    <property type="term" value="C:cytoplasm"/>
    <property type="evidence" value="ECO:0007669"/>
    <property type="project" value="TreeGrafter"/>
</dbReference>
<dbReference type="Proteomes" id="UP000247409">
    <property type="component" value="Unassembled WGS sequence"/>
</dbReference>
<name>A0A2V3IQY7_9FLOR</name>
<dbReference type="SUPFAM" id="SSF51905">
    <property type="entry name" value="FAD/NAD(P)-binding domain"/>
    <property type="match status" value="1"/>
</dbReference>
<sequence length="466" mass="51054">MLRPHLRSVTTDGLNAPITFAAPLSVPSTRRGAASLSLHHFAPKTKNRRVPRSNVAAPDEHRPNRVAIIGGGLAGMATAYHLLNSTARYAKKRAFSHTDLRLTIFDPAEPGSGGASAAAAGLLHPFTPRMKKRVWAPLKSINATVHLVEQAQSCSQQPLIAYPGILRLALHEKQHNDFRIAAHRFPDELELLQPNQVADRFPHLIQNVSAIFLKKAAVVDTPAYLQALWRLCQQSERIEWRRQAVHDVRHILGNDTASFDTVVICAGAAIPTIEGLSHVPLRLCRGQNLLLKPREQSYAHETPVISGKYVVPDLFGHTPGQQIVAGATFEYDYQEDNPETFTQHLCKRDTDRALAELKQPLHDIAPGLIDKCTVHGTSSGTRALPPRSADGSIPIVCKLSGTDRNTSCWLFSGLGSRGVLHHAYLARMLAHAIVAGNERLIPVDARRLQLSLPLSEVERTVAACHG</sequence>
<dbReference type="InterPro" id="IPR036188">
    <property type="entry name" value="FAD/NAD-bd_sf"/>
</dbReference>
<dbReference type="OrthoDB" id="5297at2759"/>
<protein>
    <submittedName>
        <fullName evidence="2">Putative oxidoreductase YurR</fullName>
    </submittedName>
</protein>
<accession>A0A2V3IQY7</accession>
<dbReference type="PANTHER" id="PTHR13847:SF261">
    <property type="entry name" value="FAD-DEPENDENT OXIDOREDUCTASE FAMILY PROTEIN"/>
    <property type="match status" value="1"/>
</dbReference>
<dbReference type="Gene3D" id="3.50.50.60">
    <property type="entry name" value="FAD/NAD(P)-binding domain"/>
    <property type="match status" value="1"/>
</dbReference>